<dbReference type="Proteomes" id="UP000437446">
    <property type="component" value="Unassembled WGS sequence"/>
</dbReference>
<comment type="caution">
    <text evidence="1">The sequence shown here is derived from an EMBL/GenBank/DDBJ whole genome shotgun (WGS) entry which is preliminary data.</text>
</comment>
<reference evidence="1 2" key="1">
    <citation type="journal article" date="2019" name="Nat. Med.">
        <title>A library of human gut bacterial isolates paired with longitudinal multiomics data enables mechanistic microbiome research.</title>
        <authorList>
            <person name="Poyet M."/>
            <person name="Groussin M."/>
            <person name="Gibbons S.M."/>
            <person name="Avila-Pacheco J."/>
            <person name="Jiang X."/>
            <person name="Kearney S.M."/>
            <person name="Perrotta A.R."/>
            <person name="Berdy B."/>
            <person name="Zhao S."/>
            <person name="Lieberman T.D."/>
            <person name="Swanson P.K."/>
            <person name="Smith M."/>
            <person name="Roesemann S."/>
            <person name="Alexander J.E."/>
            <person name="Rich S.A."/>
            <person name="Livny J."/>
            <person name="Vlamakis H."/>
            <person name="Clish C."/>
            <person name="Bullock K."/>
            <person name="Deik A."/>
            <person name="Scott J."/>
            <person name="Pierce K.A."/>
            <person name="Xavier R.J."/>
            <person name="Alm E.J."/>
        </authorList>
    </citation>
    <scope>NUCLEOTIDE SEQUENCE [LARGE SCALE GENOMIC DNA]</scope>
    <source>
        <strain evidence="1 2">BIOML-A25</strain>
    </source>
</reference>
<sequence length="215" mass="25082">MMGKLIKNYGEISLWQLGKDEIPDMTFFVLDNYYMQYWKQHIDVSGEELRNAIAEDLTHFDHGTFFAIKDLDGRLLASIKAIKILKDDKFPLENDFQITYSDLERRVVPLVGDVWLFGRLVVDRDYFNSKPEFVRFRNIIFRILICKAIECMSYSPDNILVADVDVAVCRKLRKFDIDMIPIGSSKIIYASEAVPVYNRMSGLSTFYSKNIHLIR</sequence>
<evidence type="ECO:0000313" key="1">
    <source>
        <dbReference type="EMBL" id="MTU29038.1"/>
    </source>
</evidence>
<dbReference type="AlphaFoldDB" id="A0A7K1HD51"/>
<proteinExistence type="predicted"/>
<organism evidence="1 2">
    <name type="scientific">Parabacteroides merdae</name>
    <dbReference type="NCBI Taxonomy" id="46503"/>
    <lineage>
        <taxon>Bacteria</taxon>
        <taxon>Pseudomonadati</taxon>
        <taxon>Bacteroidota</taxon>
        <taxon>Bacteroidia</taxon>
        <taxon>Bacteroidales</taxon>
        <taxon>Tannerellaceae</taxon>
        <taxon>Parabacteroides</taxon>
    </lineage>
</organism>
<accession>A0A7K1HD51</accession>
<name>A0A7K1HD51_9BACT</name>
<dbReference type="EMBL" id="WNCR01000003">
    <property type="protein sequence ID" value="MTU29038.1"/>
    <property type="molecule type" value="Genomic_DNA"/>
</dbReference>
<evidence type="ECO:0000313" key="2">
    <source>
        <dbReference type="Proteomes" id="UP000437446"/>
    </source>
</evidence>
<dbReference type="SUPFAM" id="SSF55729">
    <property type="entry name" value="Acyl-CoA N-acyltransferases (Nat)"/>
    <property type="match status" value="1"/>
</dbReference>
<protein>
    <submittedName>
        <fullName evidence="1">Uncharacterized protein</fullName>
    </submittedName>
</protein>
<dbReference type="Gene3D" id="3.40.630.30">
    <property type="match status" value="1"/>
</dbReference>
<dbReference type="InterPro" id="IPR016181">
    <property type="entry name" value="Acyl_CoA_acyltransferase"/>
</dbReference>
<gene>
    <name evidence="1" type="ORF">GMD66_07375</name>
</gene>
<dbReference type="RefSeq" id="WP_122202687.1">
    <property type="nucleotide sequence ID" value="NZ_DAWDXW010000004.1"/>
</dbReference>